<dbReference type="PROSITE" id="PS51192">
    <property type="entry name" value="HELICASE_ATP_BIND_1"/>
    <property type="match status" value="1"/>
</dbReference>
<evidence type="ECO:0000256" key="2">
    <source>
        <dbReference type="ARBA" id="ARBA00022801"/>
    </source>
</evidence>
<evidence type="ECO:0000256" key="5">
    <source>
        <dbReference type="SAM" id="Coils"/>
    </source>
</evidence>
<proteinExistence type="predicted"/>
<evidence type="ECO:0000256" key="6">
    <source>
        <dbReference type="SAM" id="Phobius"/>
    </source>
</evidence>
<evidence type="ECO:0000259" key="7">
    <source>
        <dbReference type="PROSITE" id="PS51192"/>
    </source>
</evidence>
<feature type="coiled-coil region" evidence="5">
    <location>
        <begin position="599"/>
        <end position="657"/>
    </location>
</feature>
<dbReference type="GO" id="GO:0016787">
    <property type="term" value="F:hydrolase activity"/>
    <property type="evidence" value="ECO:0007669"/>
    <property type="project" value="UniProtKB-KW"/>
</dbReference>
<dbReference type="EMBL" id="MN739554">
    <property type="protein sequence ID" value="QHT12976.1"/>
    <property type="molecule type" value="Genomic_DNA"/>
</dbReference>
<name>A0A6C0D7G3_9ZZZZ</name>
<dbReference type="InterPro" id="IPR050699">
    <property type="entry name" value="RNA-DNA_Helicase"/>
</dbReference>
<dbReference type="GO" id="GO:0005524">
    <property type="term" value="F:ATP binding"/>
    <property type="evidence" value="ECO:0007669"/>
    <property type="project" value="UniProtKB-KW"/>
</dbReference>
<reference evidence="9" key="1">
    <citation type="journal article" date="2020" name="Nature">
        <title>Giant virus diversity and host interactions through global metagenomics.</title>
        <authorList>
            <person name="Schulz F."/>
            <person name="Roux S."/>
            <person name="Paez-Espino D."/>
            <person name="Jungbluth S."/>
            <person name="Walsh D.A."/>
            <person name="Denef V.J."/>
            <person name="McMahon K.D."/>
            <person name="Konstantinidis K.T."/>
            <person name="Eloe-Fadrosh E.A."/>
            <person name="Kyrpides N.C."/>
            <person name="Woyke T."/>
        </authorList>
    </citation>
    <scope>NUCLEOTIDE SEQUENCE</scope>
    <source>
        <strain evidence="9">GVMAG-M-3300023174-130</strain>
    </source>
</reference>
<dbReference type="SMART" id="SM00487">
    <property type="entry name" value="DEXDc"/>
    <property type="match status" value="1"/>
</dbReference>
<dbReference type="PANTHER" id="PTHR12131">
    <property type="entry name" value="ATP-DEPENDENT RNA AND DNA HELICASE"/>
    <property type="match status" value="1"/>
</dbReference>
<protein>
    <recommendedName>
        <fullName evidence="10">Helicase ATP-binding domain-containing protein</fullName>
    </recommendedName>
</protein>
<evidence type="ECO:0008006" key="10">
    <source>
        <dbReference type="Google" id="ProtNLM"/>
    </source>
</evidence>
<accession>A0A6C0D7G3</accession>
<dbReference type="PROSITE" id="PS51194">
    <property type="entry name" value="HELICASE_CTER"/>
    <property type="match status" value="1"/>
</dbReference>
<feature type="domain" description="Helicase C-terminal" evidence="8">
    <location>
        <begin position="376"/>
        <end position="529"/>
    </location>
</feature>
<keyword evidence="6" id="KW-0472">Membrane</keyword>
<evidence type="ECO:0000313" key="9">
    <source>
        <dbReference type="EMBL" id="QHT12976.1"/>
    </source>
</evidence>
<dbReference type="Pfam" id="PF08148">
    <property type="entry name" value="DSHCT"/>
    <property type="match status" value="1"/>
</dbReference>
<dbReference type="GO" id="GO:0004386">
    <property type="term" value="F:helicase activity"/>
    <property type="evidence" value="ECO:0007669"/>
    <property type="project" value="UniProtKB-KW"/>
</dbReference>
<keyword evidence="5" id="KW-0175">Coiled coil</keyword>
<dbReference type="InterPro" id="IPR011545">
    <property type="entry name" value="DEAD/DEAH_box_helicase_dom"/>
</dbReference>
<keyword evidence="3" id="KW-0347">Helicase</keyword>
<dbReference type="SUPFAM" id="SSF52540">
    <property type="entry name" value="P-loop containing nucleoside triphosphate hydrolases"/>
    <property type="match status" value="1"/>
</dbReference>
<evidence type="ECO:0000256" key="3">
    <source>
        <dbReference type="ARBA" id="ARBA00022806"/>
    </source>
</evidence>
<dbReference type="InterPro" id="IPR001650">
    <property type="entry name" value="Helicase_C-like"/>
</dbReference>
<dbReference type="InterPro" id="IPR027417">
    <property type="entry name" value="P-loop_NTPase"/>
</dbReference>
<dbReference type="AlphaFoldDB" id="A0A6C0D7G3"/>
<dbReference type="InterPro" id="IPR014001">
    <property type="entry name" value="Helicase_ATP-bd"/>
</dbReference>
<evidence type="ECO:0000259" key="8">
    <source>
        <dbReference type="PROSITE" id="PS51194"/>
    </source>
</evidence>
<dbReference type="PANTHER" id="PTHR12131:SF1">
    <property type="entry name" value="ATP-DEPENDENT RNA HELICASE SUPV3L1, MITOCHONDRIAL-RELATED"/>
    <property type="match status" value="1"/>
</dbReference>
<dbReference type="GO" id="GO:0003676">
    <property type="term" value="F:nucleic acid binding"/>
    <property type="evidence" value="ECO:0007669"/>
    <property type="project" value="InterPro"/>
</dbReference>
<evidence type="ECO:0000256" key="4">
    <source>
        <dbReference type="ARBA" id="ARBA00022840"/>
    </source>
</evidence>
<feature type="transmembrane region" description="Helical" evidence="6">
    <location>
        <begin position="6"/>
        <end position="26"/>
    </location>
</feature>
<dbReference type="Gene3D" id="1.10.3380.30">
    <property type="match status" value="1"/>
</dbReference>
<evidence type="ECO:0000256" key="1">
    <source>
        <dbReference type="ARBA" id="ARBA00022741"/>
    </source>
</evidence>
<dbReference type="Pfam" id="PF00271">
    <property type="entry name" value="Helicase_C"/>
    <property type="match status" value="1"/>
</dbReference>
<organism evidence="9">
    <name type="scientific">viral metagenome</name>
    <dbReference type="NCBI Taxonomy" id="1070528"/>
    <lineage>
        <taxon>unclassified sequences</taxon>
        <taxon>metagenomes</taxon>
        <taxon>organismal metagenomes</taxon>
    </lineage>
</organism>
<keyword evidence="4" id="KW-0067">ATP-binding</keyword>
<sequence length="869" mass="100761">MTSLYVMYNVFKHIMIFIYIGLYRIIMVKFCPELYPVGKELKYSEYFEKYSFPLSTFQKFAIEAIVEGHHSLSCVPTGSGKTMPAIFAIDFFTSKGKKVIYTSPIKALSNQKYYEFTQKFPNISIGLLTGDIKINPEADVLIMTAEILQNTLYRKNQKGAPNGTVGSENSLLMFDMDFENELACVVQDEIHMINDSERGHVWESIILLLPQHIQMVMLSATLDKPEKFAGWIETRGNGFLNETEKMVAKEVYLATSNYRHVPLTHYTFITCNNGIFKTIKKDEVLEKEIKNTIDKLHVIQTATGEFQEQNYHKIKKLLRLFEQKQVYVKRSHVLNQVCKYMVEHNMLPAVCFILSRKQIEIAAQEITVTLLEDDSKIPYIVRRECEQIIRSKLPNYKEYLELPEYLSVVALLEKGIAIHHSGVMPILREIVEILFEKGYIKLLFATETFSVGLNMPIKTAIFTDVKKFDGSGMRMLYSHEFVQASGRAGRRGIDKVGHVIHLTNLFRNVELSEYRIMMQGKPQTLVSKFKISYNLLLNLISIGNYDYLQFCKRSMIQDDITIYLGEIYNRMSNLEFDIDKIMQSFDNLRTPITEVNKYLNMIEARKTAINKKRKELDRDIQNSIDTYKYIDSDKNIVMKYNEKINELNDVKREFENTESFLSQNIIKVLKIMKADGFIQIDDNGTETLTQMGFMATHLREVHCLVFAKLLNKYSFDDLDTREIIAIFSCFTNVNVSDEQKSLKPNTSNNRVKKLLEEIQIDYHHYEDFETENNTFTGVDYNIHFDLIDYVLEWCDCESGKDCKLVLQNLEKNKNVFLGEFVKAITKINNISQEMEKIAESVGNISLLSKLRDIPNLTLKFVATNQSLYV</sequence>
<feature type="domain" description="Helicase ATP-binding" evidence="7">
    <location>
        <begin position="62"/>
        <end position="240"/>
    </location>
</feature>
<dbReference type="SMART" id="SM00490">
    <property type="entry name" value="HELICc"/>
    <property type="match status" value="1"/>
</dbReference>
<keyword evidence="1" id="KW-0547">Nucleotide-binding</keyword>
<keyword evidence="6" id="KW-1133">Transmembrane helix</keyword>
<dbReference type="Pfam" id="PF00270">
    <property type="entry name" value="DEAD"/>
    <property type="match status" value="1"/>
</dbReference>
<dbReference type="Gene3D" id="3.40.50.300">
    <property type="entry name" value="P-loop containing nucleotide triphosphate hydrolases"/>
    <property type="match status" value="2"/>
</dbReference>
<dbReference type="InterPro" id="IPR012961">
    <property type="entry name" value="Ski2/MTR4_C"/>
</dbReference>
<keyword evidence="2" id="KW-0378">Hydrolase</keyword>
<keyword evidence="6" id="KW-0812">Transmembrane</keyword>
<dbReference type="SMART" id="SM01142">
    <property type="entry name" value="DSHCT"/>
    <property type="match status" value="1"/>
</dbReference>